<dbReference type="GO" id="GO:0045312">
    <property type="term" value="P:nor-spermidine biosynthetic process"/>
    <property type="evidence" value="ECO:0007669"/>
    <property type="project" value="InterPro"/>
</dbReference>
<dbReference type="GO" id="GO:0009089">
    <property type="term" value="P:lysine biosynthetic process via diaminopimelate"/>
    <property type="evidence" value="ECO:0007669"/>
    <property type="project" value="TreeGrafter"/>
</dbReference>
<proteinExistence type="inferred from homology"/>
<dbReference type="GO" id="GO:0008836">
    <property type="term" value="F:diaminopimelate decarboxylase activity"/>
    <property type="evidence" value="ECO:0007669"/>
    <property type="project" value="TreeGrafter"/>
</dbReference>
<dbReference type="OrthoDB" id="9804410at2"/>
<dbReference type="SUPFAM" id="SSF51419">
    <property type="entry name" value="PLP-binding barrel"/>
    <property type="match status" value="1"/>
</dbReference>
<dbReference type="PANTHER" id="PTHR43727:SF1">
    <property type="entry name" value="CARBOXYNORSPERMIDINE_CARBOXYSPERMIDINE DECARBOXYLASE"/>
    <property type="match status" value="1"/>
</dbReference>
<accession>A0A2G0CJX0</accession>
<dbReference type="InterPro" id="IPR029066">
    <property type="entry name" value="PLP-binding_barrel"/>
</dbReference>
<evidence type="ECO:0000256" key="7">
    <source>
        <dbReference type="ARBA" id="ARBA00023239"/>
    </source>
</evidence>
<keyword evidence="5" id="KW-0663">Pyridoxal phosphate</keyword>
<evidence type="ECO:0000256" key="9">
    <source>
        <dbReference type="ARBA" id="ARBA00047351"/>
    </source>
</evidence>
<dbReference type="Proteomes" id="UP000226437">
    <property type="component" value="Unassembled WGS sequence"/>
</dbReference>
<name>A0A2G0CJX0_9BACT</name>
<evidence type="ECO:0000256" key="6">
    <source>
        <dbReference type="ARBA" id="ARBA00023066"/>
    </source>
</evidence>
<organism evidence="13 14">
    <name type="scientific">Neolewinella marina</name>
    <dbReference type="NCBI Taxonomy" id="438751"/>
    <lineage>
        <taxon>Bacteria</taxon>
        <taxon>Pseudomonadati</taxon>
        <taxon>Bacteroidota</taxon>
        <taxon>Saprospiria</taxon>
        <taxon>Saprospirales</taxon>
        <taxon>Lewinellaceae</taxon>
        <taxon>Neolewinella</taxon>
    </lineage>
</organism>
<evidence type="ECO:0000256" key="4">
    <source>
        <dbReference type="ARBA" id="ARBA00022793"/>
    </source>
</evidence>
<dbReference type="Gene3D" id="3.20.20.10">
    <property type="entry name" value="Alanine racemase"/>
    <property type="match status" value="1"/>
</dbReference>
<comment type="caution">
    <text evidence="13">The sequence shown here is derived from an EMBL/GenBank/DDBJ whole genome shotgun (WGS) entry which is preliminary data.</text>
</comment>
<evidence type="ECO:0000259" key="12">
    <source>
        <dbReference type="Pfam" id="PF00278"/>
    </source>
</evidence>
<dbReference type="InterPro" id="IPR022643">
    <property type="entry name" value="De-COase2_C"/>
</dbReference>
<comment type="catalytic activity">
    <reaction evidence="10">
        <text>carboxynorspermidine + H(+) = norspermidine + CO2</text>
        <dbReference type="Rhea" id="RHEA:34099"/>
        <dbReference type="ChEBI" id="CHEBI:15378"/>
        <dbReference type="ChEBI" id="CHEBI:16526"/>
        <dbReference type="ChEBI" id="CHEBI:57920"/>
        <dbReference type="ChEBI" id="CHEBI:65070"/>
        <dbReference type="EC" id="4.1.1.96"/>
    </reaction>
</comment>
<evidence type="ECO:0000313" key="14">
    <source>
        <dbReference type="Proteomes" id="UP000226437"/>
    </source>
</evidence>
<dbReference type="RefSeq" id="WP_099105253.1">
    <property type="nucleotide sequence ID" value="NZ_JAATJF010000001.1"/>
</dbReference>
<keyword evidence="7" id="KW-0456">Lyase</keyword>
<evidence type="ECO:0000256" key="11">
    <source>
        <dbReference type="PIRSR" id="PIRSR038941-1"/>
    </source>
</evidence>
<dbReference type="Pfam" id="PF00278">
    <property type="entry name" value="Orn_DAP_Arg_deC"/>
    <property type="match status" value="1"/>
</dbReference>
<evidence type="ECO:0000256" key="3">
    <source>
        <dbReference type="ARBA" id="ARBA00013633"/>
    </source>
</evidence>
<dbReference type="CDD" id="cd06829">
    <property type="entry name" value="PLPDE_III_CANSDC"/>
    <property type="match status" value="1"/>
</dbReference>
<sequence length="375" mass="42398">MALPSPAFVLEEDKIRRNLELISDVASASGVNIILALKAFAYWPAFPLMAEYLRGATASSLNEARLIERHFGRRPYVYAPVYRPGEFEEIAGMSEHLTFNTLTELERYRDQWERLGTSVGLRGNPQYSPVETDLYNPSNKFGRLGETLPNLPSKPPRGLKGLHVHTLCESDAAATATLIERTRAQFGHYLEQVEWLNLGGGHLMTRAGYDTELLIRTLRQLKERYPHLEVILEPGSAHVWQTGYLTCTVLDIVNNYGSATLMLDVSFTCHMPDTLEMPYRPVVRGASADKQDGYPYAYRLGGMSCLAGDYLEEYYFTQPARVGDTLVFEDMAHYTTVKSTMFNGVPHPDIVMVNADGEITERRSFDYPDYERRMG</sequence>
<dbReference type="EMBL" id="PDLO01000001">
    <property type="protein sequence ID" value="PHL00273.1"/>
    <property type="molecule type" value="Genomic_DNA"/>
</dbReference>
<dbReference type="PIRSF" id="PIRSF038941">
    <property type="entry name" value="NspC"/>
    <property type="match status" value="1"/>
</dbReference>
<keyword evidence="14" id="KW-1185">Reference proteome</keyword>
<keyword evidence="4" id="KW-0210">Decarboxylase</keyword>
<comment type="catalytic activity">
    <reaction evidence="9">
        <text>carboxyspermidine + H(+) = spermidine + CO2</text>
        <dbReference type="Rhea" id="RHEA:34095"/>
        <dbReference type="ChEBI" id="CHEBI:15378"/>
        <dbReference type="ChEBI" id="CHEBI:16526"/>
        <dbReference type="ChEBI" id="CHEBI:57834"/>
        <dbReference type="ChEBI" id="CHEBI:65072"/>
        <dbReference type="EC" id="4.1.1.96"/>
    </reaction>
</comment>
<dbReference type="EC" id="4.1.1.96" evidence="2"/>
<evidence type="ECO:0000256" key="5">
    <source>
        <dbReference type="ARBA" id="ARBA00022898"/>
    </source>
</evidence>
<evidence type="ECO:0000256" key="1">
    <source>
        <dbReference type="ARBA" id="ARBA00001933"/>
    </source>
</evidence>
<dbReference type="AlphaFoldDB" id="A0A2G0CJX0"/>
<evidence type="ECO:0000256" key="8">
    <source>
        <dbReference type="ARBA" id="ARBA00025802"/>
    </source>
</evidence>
<comment type="similarity">
    <text evidence="8">Belongs to the Orn/Lys/Arg decarboxylase class-II family. NspC subfamily.</text>
</comment>
<feature type="domain" description="Orn/DAP/Arg decarboxylase 2 C-terminal" evidence="12">
    <location>
        <begin position="150"/>
        <end position="331"/>
    </location>
</feature>
<dbReference type="GO" id="GO:0008295">
    <property type="term" value="P:spermidine biosynthetic process"/>
    <property type="evidence" value="ECO:0007669"/>
    <property type="project" value="UniProtKB-KW"/>
</dbReference>
<evidence type="ECO:0000313" key="13">
    <source>
        <dbReference type="EMBL" id="PHL00273.1"/>
    </source>
</evidence>
<comment type="cofactor">
    <cofactor evidence="1">
        <name>pyridoxal 5'-phosphate</name>
        <dbReference type="ChEBI" id="CHEBI:597326"/>
    </cofactor>
</comment>
<dbReference type="PANTHER" id="PTHR43727">
    <property type="entry name" value="DIAMINOPIMELATE DECARBOXYLASE"/>
    <property type="match status" value="1"/>
</dbReference>
<protein>
    <recommendedName>
        <fullName evidence="3">Carboxynorspermidine/carboxyspermidine decarboxylase</fullName>
        <ecNumber evidence="2">4.1.1.96</ecNumber>
    </recommendedName>
</protein>
<dbReference type="InterPro" id="IPR005730">
    <property type="entry name" value="Nsp_de-COase"/>
</dbReference>
<keyword evidence="6" id="KW-0745">Spermidine biosynthesis</keyword>
<gene>
    <name evidence="13" type="primary">nspC</name>
    <name evidence="13" type="ORF">CGL56_04340</name>
</gene>
<feature type="binding site" evidence="11">
    <location>
        <position position="273"/>
    </location>
    <ligand>
        <name>substrate</name>
    </ligand>
</feature>
<evidence type="ECO:0000256" key="2">
    <source>
        <dbReference type="ARBA" id="ARBA00012259"/>
    </source>
</evidence>
<dbReference type="NCBIfam" id="TIGR01047">
    <property type="entry name" value="nspC"/>
    <property type="match status" value="1"/>
</dbReference>
<dbReference type="Gene3D" id="2.40.37.10">
    <property type="entry name" value="Lyase, Ornithine Decarboxylase, Chain A, domain 1"/>
    <property type="match status" value="1"/>
</dbReference>
<reference evidence="13 14" key="1">
    <citation type="submission" date="2017-10" db="EMBL/GenBank/DDBJ databases">
        <title>The draft genome sequence of Lewinella marina KCTC 32374.</title>
        <authorList>
            <person name="Wang K."/>
        </authorList>
    </citation>
    <scope>NUCLEOTIDE SEQUENCE [LARGE SCALE GENOMIC DNA]</scope>
    <source>
        <strain evidence="13 14">MKG-38</strain>
    </source>
</reference>
<dbReference type="SUPFAM" id="SSF50621">
    <property type="entry name" value="Alanine racemase C-terminal domain-like"/>
    <property type="match status" value="1"/>
</dbReference>
<evidence type="ECO:0000256" key="10">
    <source>
        <dbReference type="ARBA" id="ARBA00047389"/>
    </source>
</evidence>
<dbReference type="InterPro" id="IPR009006">
    <property type="entry name" value="Ala_racemase/Decarboxylase_C"/>
</dbReference>